<protein>
    <submittedName>
        <fullName evidence="1">Uncharacterized protein</fullName>
    </submittedName>
</protein>
<name>A0A4S3JKF0_9EURO</name>
<reference evidence="1 2" key="1">
    <citation type="submission" date="2019-03" db="EMBL/GenBank/DDBJ databases">
        <title>The genome sequence of a newly discovered highly antifungal drug resistant Aspergillus species, Aspergillus tanneri NIH 1004.</title>
        <authorList>
            <person name="Mounaud S."/>
            <person name="Singh I."/>
            <person name="Joardar V."/>
            <person name="Pakala S."/>
            <person name="Pakala S."/>
            <person name="Venepally P."/>
            <person name="Hoover J."/>
            <person name="Nierman W."/>
            <person name="Chung J."/>
            <person name="Losada L."/>
        </authorList>
    </citation>
    <scope>NUCLEOTIDE SEQUENCE [LARGE SCALE GENOMIC DNA]</scope>
    <source>
        <strain evidence="1 2">NIH1004</strain>
    </source>
</reference>
<evidence type="ECO:0000313" key="1">
    <source>
        <dbReference type="EMBL" id="THC95845.1"/>
    </source>
</evidence>
<evidence type="ECO:0000313" key="2">
    <source>
        <dbReference type="Proteomes" id="UP000308092"/>
    </source>
</evidence>
<dbReference type="EMBL" id="SOSA01000139">
    <property type="protein sequence ID" value="THC95845.1"/>
    <property type="molecule type" value="Genomic_DNA"/>
</dbReference>
<gene>
    <name evidence="1" type="ORF">EYZ11_004672</name>
</gene>
<sequence length="84" mass="9421">MEPDVHLLTRLFCKVDQVGGDRKHVATLLSDERVIVDPELTVRWVYSIFNWYNNIGALSGICPMADVYGDHSEALEVMEAEAGL</sequence>
<dbReference type="AlphaFoldDB" id="A0A4S3JKF0"/>
<accession>A0A4S3JKF0</accession>
<dbReference type="Proteomes" id="UP000308092">
    <property type="component" value="Unassembled WGS sequence"/>
</dbReference>
<keyword evidence="2" id="KW-1185">Reference proteome</keyword>
<organism evidence="1 2">
    <name type="scientific">Aspergillus tanneri</name>
    <dbReference type="NCBI Taxonomy" id="1220188"/>
    <lineage>
        <taxon>Eukaryota</taxon>
        <taxon>Fungi</taxon>
        <taxon>Dikarya</taxon>
        <taxon>Ascomycota</taxon>
        <taxon>Pezizomycotina</taxon>
        <taxon>Eurotiomycetes</taxon>
        <taxon>Eurotiomycetidae</taxon>
        <taxon>Eurotiales</taxon>
        <taxon>Aspergillaceae</taxon>
        <taxon>Aspergillus</taxon>
        <taxon>Aspergillus subgen. Circumdati</taxon>
    </lineage>
</organism>
<comment type="caution">
    <text evidence="1">The sequence shown here is derived from an EMBL/GenBank/DDBJ whole genome shotgun (WGS) entry which is preliminary data.</text>
</comment>
<proteinExistence type="predicted"/>
<dbReference type="VEuPathDB" id="FungiDB:EYZ11_004672"/>